<dbReference type="InterPro" id="IPR036179">
    <property type="entry name" value="Ig-like_dom_sf"/>
</dbReference>
<dbReference type="Ensembl" id="ENSNNAT00000012727.1">
    <property type="protein sequence ID" value="ENSNNAP00000012165.1"/>
    <property type="gene ID" value="ENSNNAG00000008179.1"/>
</dbReference>
<organism evidence="3 4">
    <name type="scientific">Naja naja</name>
    <name type="common">Indian cobra</name>
    <dbReference type="NCBI Taxonomy" id="35670"/>
    <lineage>
        <taxon>Eukaryota</taxon>
        <taxon>Metazoa</taxon>
        <taxon>Chordata</taxon>
        <taxon>Craniata</taxon>
        <taxon>Vertebrata</taxon>
        <taxon>Euteleostomi</taxon>
        <taxon>Lepidosauria</taxon>
        <taxon>Squamata</taxon>
        <taxon>Bifurcata</taxon>
        <taxon>Unidentata</taxon>
        <taxon>Episquamata</taxon>
        <taxon>Toxicofera</taxon>
        <taxon>Serpentes</taxon>
        <taxon>Colubroidea</taxon>
        <taxon>Elapidae</taxon>
        <taxon>Elapinae</taxon>
        <taxon>Naja</taxon>
    </lineage>
</organism>
<dbReference type="InterPro" id="IPR003006">
    <property type="entry name" value="Ig/MHC_CS"/>
</dbReference>
<dbReference type="SMART" id="SM00407">
    <property type="entry name" value="IGc1"/>
    <property type="match status" value="1"/>
</dbReference>
<sequence length="228" mass="26020">VNLVTWLISGFSFPINFACQKAAKADHITPGHFSHHKFEPVGNCLNFDHVGCKCEKHWLAEEFWEFKSTHLQVAKVGKHWPIGCRTSNFLPLFAARPIIQLITRPQGEKFVVAVCNLSKFNPSQINVQWLQNGVPQEQVKSEVHRMHNGMFSINSVFLPQKNNVKVTYICRVEHEGFETPLEQSVRWRPGEGNAIIHPDLPVTQNTRNTFFSLTFSAHRGEGTIHLEL</sequence>
<dbReference type="InterPro" id="IPR050380">
    <property type="entry name" value="Immune_Resp_Modulators"/>
</dbReference>
<feature type="domain" description="Ig-like" evidence="2">
    <location>
        <begin position="91"/>
        <end position="186"/>
    </location>
</feature>
<dbReference type="AlphaFoldDB" id="A0A8C6XCI4"/>
<dbReference type="SUPFAM" id="SSF48726">
    <property type="entry name" value="Immunoglobulin"/>
    <property type="match status" value="1"/>
</dbReference>
<reference evidence="3" key="1">
    <citation type="submission" date="2025-08" db="UniProtKB">
        <authorList>
            <consortium name="Ensembl"/>
        </authorList>
    </citation>
    <scope>IDENTIFICATION</scope>
</reference>
<dbReference type="Proteomes" id="UP000694559">
    <property type="component" value="Unplaced"/>
</dbReference>
<dbReference type="InterPro" id="IPR003597">
    <property type="entry name" value="Ig_C1-set"/>
</dbReference>
<proteinExistence type="predicted"/>
<evidence type="ECO:0000313" key="4">
    <source>
        <dbReference type="Proteomes" id="UP000694559"/>
    </source>
</evidence>
<keyword evidence="1" id="KW-0393">Immunoglobulin domain</keyword>
<dbReference type="CDD" id="cd00098">
    <property type="entry name" value="IgC1"/>
    <property type="match status" value="1"/>
</dbReference>
<accession>A0A8C6XCI4</accession>
<dbReference type="PROSITE" id="PS50835">
    <property type="entry name" value="IG_LIKE"/>
    <property type="match status" value="1"/>
</dbReference>
<dbReference type="InterPro" id="IPR007110">
    <property type="entry name" value="Ig-like_dom"/>
</dbReference>
<evidence type="ECO:0000259" key="2">
    <source>
        <dbReference type="PROSITE" id="PS50835"/>
    </source>
</evidence>
<dbReference type="PROSITE" id="PS00290">
    <property type="entry name" value="IG_MHC"/>
    <property type="match status" value="1"/>
</dbReference>
<dbReference type="Pfam" id="PF07654">
    <property type="entry name" value="C1-set"/>
    <property type="match status" value="1"/>
</dbReference>
<keyword evidence="4" id="KW-1185">Reference proteome</keyword>
<evidence type="ECO:0000256" key="1">
    <source>
        <dbReference type="ARBA" id="ARBA00023319"/>
    </source>
</evidence>
<reference evidence="3" key="2">
    <citation type="submission" date="2025-09" db="UniProtKB">
        <authorList>
            <consortium name="Ensembl"/>
        </authorList>
    </citation>
    <scope>IDENTIFICATION</scope>
</reference>
<evidence type="ECO:0000313" key="3">
    <source>
        <dbReference type="Ensembl" id="ENSNNAP00000012165.1"/>
    </source>
</evidence>
<dbReference type="InterPro" id="IPR013783">
    <property type="entry name" value="Ig-like_fold"/>
</dbReference>
<dbReference type="PANTHER" id="PTHR23411">
    <property type="entry name" value="TAPASIN"/>
    <property type="match status" value="1"/>
</dbReference>
<dbReference type="GeneTree" id="ENSGT00960000191410"/>
<dbReference type="OrthoDB" id="10043043at2759"/>
<protein>
    <recommendedName>
        <fullName evidence="2">Ig-like domain-containing protein</fullName>
    </recommendedName>
</protein>
<name>A0A8C6XCI4_NAJNA</name>
<dbReference type="Gene3D" id="2.60.40.10">
    <property type="entry name" value="Immunoglobulins"/>
    <property type="match status" value="1"/>
</dbReference>